<organism evidence="1 2">
    <name type="scientific">Trifolium medium</name>
    <dbReference type="NCBI Taxonomy" id="97028"/>
    <lineage>
        <taxon>Eukaryota</taxon>
        <taxon>Viridiplantae</taxon>
        <taxon>Streptophyta</taxon>
        <taxon>Embryophyta</taxon>
        <taxon>Tracheophyta</taxon>
        <taxon>Spermatophyta</taxon>
        <taxon>Magnoliopsida</taxon>
        <taxon>eudicotyledons</taxon>
        <taxon>Gunneridae</taxon>
        <taxon>Pentapetalae</taxon>
        <taxon>rosids</taxon>
        <taxon>fabids</taxon>
        <taxon>Fabales</taxon>
        <taxon>Fabaceae</taxon>
        <taxon>Papilionoideae</taxon>
        <taxon>50 kb inversion clade</taxon>
        <taxon>NPAAA clade</taxon>
        <taxon>Hologalegina</taxon>
        <taxon>IRL clade</taxon>
        <taxon>Trifolieae</taxon>
        <taxon>Trifolium</taxon>
    </lineage>
</organism>
<keyword evidence="2" id="KW-1185">Reference proteome</keyword>
<sequence length="28" mass="3115">PSEMQVALEVAIPEDHVHTQLLSLCPQE</sequence>
<gene>
    <name evidence="1" type="ORF">A2U01_0001566</name>
</gene>
<evidence type="ECO:0000313" key="1">
    <source>
        <dbReference type="EMBL" id="MCH80792.1"/>
    </source>
</evidence>
<dbReference type="EMBL" id="LXQA010001496">
    <property type="protein sequence ID" value="MCH80792.1"/>
    <property type="molecule type" value="Genomic_DNA"/>
</dbReference>
<proteinExistence type="predicted"/>
<name>A0A392M0F7_9FABA</name>
<comment type="caution">
    <text evidence="1">The sequence shown here is derived from an EMBL/GenBank/DDBJ whole genome shotgun (WGS) entry which is preliminary data.</text>
</comment>
<feature type="non-terminal residue" evidence="1">
    <location>
        <position position="1"/>
    </location>
</feature>
<dbReference type="Proteomes" id="UP000265520">
    <property type="component" value="Unassembled WGS sequence"/>
</dbReference>
<protein>
    <submittedName>
        <fullName evidence="1">Uncharacterized protein</fullName>
    </submittedName>
</protein>
<evidence type="ECO:0000313" key="2">
    <source>
        <dbReference type="Proteomes" id="UP000265520"/>
    </source>
</evidence>
<reference evidence="1 2" key="1">
    <citation type="journal article" date="2018" name="Front. Plant Sci.">
        <title>Red Clover (Trifolium pratense) and Zigzag Clover (T. medium) - A Picture of Genomic Similarities and Differences.</title>
        <authorList>
            <person name="Dluhosova J."/>
            <person name="Istvanek J."/>
            <person name="Nedelnik J."/>
            <person name="Repkova J."/>
        </authorList>
    </citation>
    <scope>NUCLEOTIDE SEQUENCE [LARGE SCALE GENOMIC DNA]</scope>
    <source>
        <strain evidence="2">cv. 10/8</strain>
        <tissue evidence="1">Leaf</tissue>
    </source>
</reference>
<dbReference type="AlphaFoldDB" id="A0A392M0F7"/>
<accession>A0A392M0F7</accession>